<keyword evidence="3" id="KW-1185">Reference proteome</keyword>
<organism evidence="2 3">
    <name type="scientific">Jatropha curcas</name>
    <name type="common">Barbados nut</name>
    <dbReference type="NCBI Taxonomy" id="180498"/>
    <lineage>
        <taxon>Eukaryota</taxon>
        <taxon>Viridiplantae</taxon>
        <taxon>Streptophyta</taxon>
        <taxon>Embryophyta</taxon>
        <taxon>Tracheophyta</taxon>
        <taxon>Spermatophyta</taxon>
        <taxon>Magnoliopsida</taxon>
        <taxon>eudicotyledons</taxon>
        <taxon>Gunneridae</taxon>
        <taxon>Pentapetalae</taxon>
        <taxon>rosids</taxon>
        <taxon>fabids</taxon>
        <taxon>Malpighiales</taxon>
        <taxon>Euphorbiaceae</taxon>
        <taxon>Crotonoideae</taxon>
        <taxon>Jatropheae</taxon>
        <taxon>Jatropha</taxon>
    </lineage>
</organism>
<evidence type="ECO:0000256" key="1">
    <source>
        <dbReference type="SAM" id="MobiDB-lite"/>
    </source>
</evidence>
<evidence type="ECO:0000313" key="3">
    <source>
        <dbReference type="Proteomes" id="UP000027138"/>
    </source>
</evidence>
<gene>
    <name evidence="2" type="ORF">JCGZ_19201</name>
</gene>
<reference evidence="2 3" key="1">
    <citation type="journal article" date="2014" name="PLoS ONE">
        <title>Global Analysis of Gene Expression Profiles in Physic Nut (Jatropha curcas L.) Seedlings Exposed to Salt Stress.</title>
        <authorList>
            <person name="Zhang L."/>
            <person name="Zhang C."/>
            <person name="Wu P."/>
            <person name="Chen Y."/>
            <person name="Li M."/>
            <person name="Jiang H."/>
            <person name="Wu G."/>
        </authorList>
    </citation>
    <scope>NUCLEOTIDE SEQUENCE [LARGE SCALE GENOMIC DNA]</scope>
    <source>
        <strain evidence="3">cv. GZQX0401</strain>
        <tissue evidence="2">Young leaves</tissue>
    </source>
</reference>
<proteinExistence type="predicted"/>
<dbReference type="AlphaFoldDB" id="A0A067LJ93"/>
<dbReference type="Proteomes" id="UP000027138">
    <property type="component" value="Unassembled WGS sequence"/>
</dbReference>
<accession>A0A067LJ93</accession>
<feature type="region of interest" description="Disordered" evidence="1">
    <location>
        <begin position="1"/>
        <end position="23"/>
    </location>
</feature>
<protein>
    <submittedName>
        <fullName evidence="2">Uncharacterized protein</fullName>
    </submittedName>
</protein>
<evidence type="ECO:0000313" key="2">
    <source>
        <dbReference type="EMBL" id="KDP44334.1"/>
    </source>
</evidence>
<sequence>MKARAQFLHKGSQKLWDTHSRSRQEQARARIGCNRSQKGWIKPLAKCKFETRSRQQKLQTQLSNGQNVTTCNKNSQQPTFLCVFTNNPPSSHHYAIQTKGQEEQGGVFLFWSSKKRFGFKFHGNMDGAFLKKPGLVDEVKIDNTVVYHWKSWERRVGQEEVVGWKQVLSKVDALQHSQENLQVTAFEMEQQLHTIQKNQTSMAQKWMKYFQKQNIEFTPSPPGSPEA</sequence>
<name>A0A067LJ93_JATCU</name>
<dbReference type="EMBL" id="KK914254">
    <property type="protein sequence ID" value="KDP44334.1"/>
    <property type="molecule type" value="Genomic_DNA"/>
</dbReference>